<dbReference type="AlphaFoldDB" id="A0A2I0K954"/>
<evidence type="ECO:0000313" key="2">
    <source>
        <dbReference type="Proteomes" id="UP000233551"/>
    </source>
</evidence>
<proteinExistence type="predicted"/>
<name>A0A2I0K954_PUNGR</name>
<keyword evidence="2" id="KW-1185">Reference proteome</keyword>
<organism evidence="1 2">
    <name type="scientific">Punica granatum</name>
    <name type="common">Pomegranate</name>
    <dbReference type="NCBI Taxonomy" id="22663"/>
    <lineage>
        <taxon>Eukaryota</taxon>
        <taxon>Viridiplantae</taxon>
        <taxon>Streptophyta</taxon>
        <taxon>Embryophyta</taxon>
        <taxon>Tracheophyta</taxon>
        <taxon>Spermatophyta</taxon>
        <taxon>Magnoliopsida</taxon>
        <taxon>eudicotyledons</taxon>
        <taxon>Gunneridae</taxon>
        <taxon>Pentapetalae</taxon>
        <taxon>rosids</taxon>
        <taxon>malvids</taxon>
        <taxon>Myrtales</taxon>
        <taxon>Lythraceae</taxon>
        <taxon>Punica</taxon>
    </lineage>
</organism>
<gene>
    <name evidence="1" type="ORF">CRG98_014540</name>
</gene>
<evidence type="ECO:0000313" key="1">
    <source>
        <dbReference type="EMBL" id="PKI65071.1"/>
    </source>
</evidence>
<accession>A0A2I0K954</accession>
<sequence>MGVSSPTSSEYTRFQGETKFILDYDRKNSYGSPGKLTAETRLNQAERLEAIVEGAIGTSSSERSFNVRNQIIPNNGNGYDIFRRENQI</sequence>
<dbReference type="EMBL" id="PGOL01000770">
    <property type="protein sequence ID" value="PKI65071.1"/>
    <property type="molecule type" value="Genomic_DNA"/>
</dbReference>
<comment type="caution">
    <text evidence="1">The sequence shown here is derived from an EMBL/GenBank/DDBJ whole genome shotgun (WGS) entry which is preliminary data.</text>
</comment>
<reference evidence="1 2" key="1">
    <citation type="submission" date="2017-11" db="EMBL/GenBank/DDBJ databases">
        <title>De-novo sequencing of pomegranate (Punica granatum L.) genome.</title>
        <authorList>
            <person name="Akparov Z."/>
            <person name="Amiraslanov A."/>
            <person name="Hajiyeva S."/>
            <person name="Abbasov M."/>
            <person name="Kaur K."/>
            <person name="Hamwieh A."/>
            <person name="Solovyev V."/>
            <person name="Salamov A."/>
            <person name="Braich B."/>
            <person name="Kosarev P."/>
            <person name="Mahmoud A."/>
            <person name="Hajiyev E."/>
            <person name="Babayeva S."/>
            <person name="Izzatullayeva V."/>
            <person name="Mammadov A."/>
            <person name="Mammadov A."/>
            <person name="Sharifova S."/>
            <person name="Ojaghi J."/>
            <person name="Eynullazada K."/>
            <person name="Bayramov B."/>
            <person name="Abdulazimova A."/>
            <person name="Shahmuradov I."/>
        </authorList>
    </citation>
    <scope>NUCLEOTIDE SEQUENCE [LARGE SCALE GENOMIC DNA]</scope>
    <source>
        <strain evidence="2">cv. AG2017</strain>
        <tissue evidence="1">Leaf</tissue>
    </source>
</reference>
<dbReference type="Proteomes" id="UP000233551">
    <property type="component" value="Unassembled WGS sequence"/>
</dbReference>
<protein>
    <submittedName>
        <fullName evidence="1">Uncharacterized protein</fullName>
    </submittedName>
</protein>